<dbReference type="InterPro" id="IPR050807">
    <property type="entry name" value="TransReg_Diox_bact_type"/>
</dbReference>
<evidence type="ECO:0000256" key="1">
    <source>
        <dbReference type="ARBA" id="ARBA00023125"/>
    </source>
</evidence>
<evidence type="ECO:0000313" key="3">
    <source>
        <dbReference type="EMBL" id="GER02974.1"/>
    </source>
</evidence>
<dbReference type="PROSITE" id="PS50943">
    <property type="entry name" value="HTH_CROC1"/>
    <property type="match status" value="1"/>
</dbReference>
<dbReference type="CDD" id="cd00093">
    <property type="entry name" value="HTH_XRE"/>
    <property type="match status" value="1"/>
</dbReference>
<gene>
    <name evidence="3" type="ORF">JCM17846_06560</name>
</gene>
<dbReference type="Gene3D" id="1.10.260.40">
    <property type="entry name" value="lambda repressor-like DNA-binding domains"/>
    <property type="match status" value="1"/>
</dbReference>
<name>A0A5A7N5H7_9PROT</name>
<reference evidence="3 4" key="1">
    <citation type="submission" date="2019-09" db="EMBL/GenBank/DDBJ databases">
        <title>NBRP : Genome information of microbial organism related human and environment.</title>
        <authorList>
            <person name="Hattori M."/>
            <person name="Oshima K."/>
            <person name="Inaba H."/>
            <person name="Suda W."/>
            <person name="Sakamoto M."/>
            <person name="Iino T."/>
            <person name="Kitahara M."/>
            <person name="Oshida Y."/>
            <person name="Iida T."/>
            <person name="Kudo T."/>
            <person name="Itoh T."/>
            <person name="Ohkuma M."/>
        </authorList>
    </citation>
    <scope>NUCLEOTIDE SEQUENCE [LARGE SCALE GENOMIC DNA]</scope>
    <source>
        <strain evidence="3 4">Q-1</strain>
    </source>
</reference>
<dbReference type="Pfam" id="PF01381">
    <property type="entry name" value="HTH_3"/>
    <property type="match status" value="1"/>
</dbReference>
<protein>
    <submittedName>
        <fullName evidence="3">Putative HTH-type transcriptional regulator R00410</fullName>
    </submittedName>
</protein>
<sequence>MEPGDPVDNYVGRRIRERRKIVGLTQQKLAVKLGLSFQQVQKYERGTNRVGASKLVQLSQALDVPISYFFEEIERDHGVETVNQKPAIDPHILSHAQVLSVVKCLIGIRDDRVRRRMIDLIQSVHDSQDQ</sequence>
<dbReference type="RefSeq" id="WP_042084293.1">
    <property type="nucleotide sequence ID" value="NZ_BKCN01000002.1"/>
</dbReference>
<dbReference type="Proteomes" id="UP000324996">
    <property type="component" value="Unassembled WGS sequence"/>
</dbReference>
<dbReference type="GO" id="GO:0005829">
    <property type="term" value="C:cytosol"/>
    <property type="evidence" value="ECO:0007669"/>
    <property type="project" value="TreeGrafter"/>
</dbReference>
<dbReference type="PANTHER" id="PTHR46797:SF2">
    <property type="entry name" value="TRANSCRIPTIONAL REGULATOR"/>
    <property type="match status" value="1"/>
</dbReference>
<evidence type="ECO:0000313" key="4">
    <source>
        <dbReference type="Proteomes" id="UP000324996"/>
    </source>
</evidence>
<evidence type="ECO:0000259" key="2">
    <source>
        <dbReference type="PROSITE" id="PS50943"/>
    </source>
</evidence>
<keyword evidence="4" id="KW-1185">Reference proteome</keyword>
<dbReference type="InterPro" id="IPR001387">
    <property type="entry name" value="Cro/C1-type_HTH"/>
</dbReference>
<proteinExistence type="predicted"/>
<dbReference type="InterPro" id="IPR010982">
    <property type="entry name" value="Lambda_DNA-bd_dom_sf"/>
</dbReference>
<comment type="caution">
    <text evidence="3">The sequence shown here is derived from an EMBL/GenBank/DDBJ whole genome shotgun (WGS) entry which is preliminary data.</text>
</comment>
<accession>A0A5A7N5H7</accession>
<dbReference type="AlphaFoldDB" id="A0A5A7N5H7"/>
<keyword evidence="1" id="KW-0238">DNA-binding</keyword>
<organism evidence="3 4">
    <name type="scientific">Iodidimonas nitroreducens</name>
    <dbReference type="NCBI Taxonomy" id="1236968"/>
    <lineage>
        <taxon>Bacteria</taxon>
        <taxon>Pseudomonadati</taxon>
        <taxon>Pseudomonadota</taxon>
        <taxon>Alphaproteobacteria</taxon>
        <taxon>Iodidimonadales</taxon>
        <taxon>Iodidimonadaceae</taxon>
        <taxon>Iodidimonas</taxon>
    </lineage>
</organism>
<dbReference type="SUPFAM" id="SSF47413">
    <property type="entry name" value="lambda repressor-like DNA-binding domains"/>
    <property type="match status" value="1"/>
</dbReference>
<dbReference type="SMART" id="SM00530">
    <property type="entry name" value="HTH_XRE"/>
    <property type="match status" value="1"/>
</dbReference>
<feature type="domain" description="HTH cro/C1-type" evidence="2">
    <location>
        <begin position="15"/>
        <end position="69"/>
    </location>
</feature>
<dbReference type="GO" id="GO:0003700">
    <property type="term" value="F:DNA-binding transcription factor activity"/>
    <property type="evidence" value="ECO:0007669"/>
    <property type="project" value="TreeGrafter"/>
</dbReference>
<dbReference type="GO" id="GO:0003677">
    <property type="term" value="F:DNA binding"/>
    <property type="evidence" value="ECO:0007669"/>
    <property type="project" value="UniProtKB-KW"/>
</dbReference>
<dbReference type="EMBL" id="BKCN01000002">
    <property type="protein sequence ID" value="GER02974.1"/>
    <property type="molecule type" value="Genomic_DNA"/>
</dbReference>
<dbReference type="PANTHER" id="PTHR46797">
    <property type="entry name" value="HTH-TYPE TRANSCRIPTIONAL REGULATOR"/>
    <property type="match status" value="1"/>
</dbReference>